<dbReference type="EMBL" id="JBHRXP010000003">
    <property type="protein sequence ID" value="MFC3580205.1"/>
    <property type="molecule type" value="Genomic_DNA"/>
</dbReference>
<dbReference type="EC" id="2.1.1.64" evidence="2"/>
<dbReference type="CDD" id="cd02440">
    <property type="entry name" value="AdoMet_MTases"/>
    <property type="match status" value="1"/>
</dbReference>
<proteinExistence type="predicted"/>
<dbReference type="GO" id="GO:0032259">
    <property type="term" value="P:methylation"/>
    <property type="evidence" value="ECO:0007669"/>
    <property type="project" value="UniProtKB-KW"/>
</dbReference>
<gene>
    <name evidence="2" type="ORF">ACFONA_08510</name>
</gene>
<keyword evidence="2" id="KW-0489">Methyltransferase</keyword>
<dbReference type="InterPro" id="IPR029063">
    <property type="entry name" value="SAM-dependent_MTases_sf"/>
</dbReference>
<dbReference type="GO" id="GO:0102208">
    <property type="term" value="F:2-polyprenyl-6-hydroxyphenol methylase activity"/>
    <property type="evidence" value="ECO:0007669"/>
    <property type="project" value="UniProtKB-EC"/>
</dbReference>
<organism evidence="2 3">
    <name type="scientific">Sphingomonas hylomeconis</name>
    <dbReference type="NCBI Taxonomy" id="1395958"/>
    <lineage>
        <taxon>Bacteria</taxon>
        <taxon>Pseudomonadati</taxon>
        <taxon>Pseudomonadota</taxon>
        <taxon>Alphaproteobacteria</taxon>
        <taxon>Sphingomonadales</taxon>
        <taxon>Sphingomonadaceae</taxon>
        <taxon>Sphingomonas</taxon>
    </lineage>
</organism>
<protein>
    <submittedName>
        <fullName evidence="2">Class I SAM-dependent methyltransferase</fullName>
        <ecNumber evidence="2">2.1.1.222</ecNumber>
        <ecNumber evidence="2">2.1.1.64</ecNumber>
    </submittedName>
</protein>
<dbReference type="InterPro" id="IPR041698">
    <property type="entry name" value="Methyltransf_25"/>
</dbReference>
<feature type="domain" description="Methyltransferase" evidence="1">
    <location>
        <begin position="42"/>
        <end position="133"/>
    </location>
</feature>
<evidence type="ECO:0000313" key="2">
    <source>
        <dbReference type="EMBL" id="MFC3580205.1"/>
    </source>
</evidence>
<dbReference type="SUPFAM" id="SSF53335">
    <property type="entry name" value="S-adenosyl-L-methionine-dependent methyltransferases"/>
    <property type="match status" value="1"/>
</dbReference>
<dbReference type="Pfam" id="PF13649">
    <property type="entry name" value="Methyltransf_25"/>
    <property type="match status" value="1"/>
</dbReference>
<accession>A0ABV7STT1</accession>
<comment type="caution">
    <text evidence="2">The sequence shown here is derived from an EMBL/GenBank/DDBJ whole genome shotgun (WGS) entry which is preliminary data.</text>
</comment>
<evidence type="ECO:0000259" key="1">
    <source>
        <dbReference type="Pfam" id="PF13649"/>
    </source>
</evidence>
<keyword evidence="2" id="KW-0808">Transferase</keyword>
<dbReference type="EC" id="2.1.1.222" evidence="2"/>
<name>A0ABV7STT1_9SPHN</name>
<keyword evidence="3" id="KW-1185">Reference proteome</keyword>
<dbReference type="Gene3D" id="3.40.50.150">
    <property type="entry name" value="Vaccinia Virus protein VP39"/>
    <property type="match status" value="1"/>
</dbReference>
<dbReference type="GO" id="GO:0061542">
    <property type="term" value="F:3-demethylubiquinol 3-O-methyltransferase activity"/>
    <property type="evidence" value="ECO:0007669"/>
    <property type="project" value="UniProtKB-EC"/>
</dbReference>
<evidence type="ECO:0000313" key="3">
    <source>
        <dbReference type="Proteomes" id="UP001595713"/>
    </source>
</evidence>
<reference evidence="3" key="1">
    <citation type="journal article" date="2019" name="Int. J. Syst. Evol. Microbiol.">
        <title>The Global Catalogue of Microorganisms (GCM) 10K type strain sequencing project: providing services to taxonomists for standard genome sequencing and annotation.</title>
        <authorList>
            <consortium name="The Broad Institute Genomics Platform"/>
            <consortium name="The Broad Institute Genome Sequencing Center for Infectious Disease"/>
            <person name="Wu L."/>
            <person name="Ma J."/>
        </authorList>
    </citation>
    <scope>NUCLEOTIDE SEQUENCE [LARGE SCALE GENOMIC DNA]</scope>
    <source>
        <strain evidence="3">KCTC 42739</strain>
    </source>
</reference>
<dbReference type="PANTHER" id="PTHR43464:SF82">
    <property type="entry name" value="METHYLTRANSFERASE DOMAIN-CONTAINING PROTEIN"/>
    <property type="match status" value="1"/>
</dbReference>
<sequence length="204" mass="22196">MNSDRSEGYEGIAEQFMTVRSDSGAAFVRSWARDNLPPASAVVDIGCGSGVPVAQALVEGGFKVFGVDASPSLLASFRKRFPTAQSACEAAQDSAFFHRTFDAAVAVGLLFLLSADDQRKVIARVAAALRPGGRFLFTAPWQRCEWQDLLTNRQSRSLGASEYQRLLDASGLRLVCCHDEDNYFYDAIKPQPFGQSGPTRNNCC</sequence>
<dbReference type="RefSeq" id="WP_261295425.1">
    <property type="nucleotide sequence ID" value="NZ_JANQBK010000015.1"/>
</dbReference>
<dbReference type="Proteomes" id="UP001595713">
    <property type="component" value="Unassembled WGS sequence"/>
</dbReference>
<dbReference type="PANTHER" id="PTHR43464">
    <property type="entry name" value="METHYLTRANSFERASE"/>
    <property type="match status" value="1"/>
</dbReference>